<protein>
    <submittedName>
        <fullName evidence="1">Glycosyltransferase, GT2 family</fullName>
    </submittedName>
</protein>
<dbReference type="SUPFAM" id="SSF53448">
    <property type="entry name" value="Nucleotide-diphospho-sugar transferases"/>
    <property type="match status" value="1"/>
</dbReference>
<dbReference type="EMBL" id="FNRA01000016">
    <property type="protein sequence ID" value="SEB19884.1"/>
    <property type="molecule type" value="Genomic_DNA"/>
</dbReference>
<proteinExistence type="predicted"/>
<dbReference type="Proteomes" id="UP000198850">
    <property type="component" value="Unassembled WGS sequence"/>
</dbReference>
<dbReference type="STRING" id="425514.SAMN05443550_11610"/>
<keyword evidence="1" id="KW-0808">Transferase</keyword>
<dbReference type="AlphaFoldDB" id="A0A1H4HDM1"/>
<dbReference type="GO" id="GO:0016740">
    <property type="term" value="F:transferase activity"/>
    <property type="evidence" value="ECO:0007669"/>
    <property type="project" value="UniProtKB-KW"/>
</dbReference>
<keyword evidence="2" id="KW-1185">Reference proteome</keyword>
<accession>A0A1H4HDM1</accession>
<gene>
    <name evidence="1" type="ORF">SAMN05443550_11610</name>
</gene>
<reference evidence="1 2" key="1">
    <citation type="submission" date="2016-10" db="EMBL/GenBank/DDBJ databases">
        <authorList>
            <person name="de Groot N.N."/>
        </authorList>
    </citation>
    <scope>NUCLEOTIDE SEQUENCE [LARGE SCALE GENOMIC DNA]</scope>
    <source>
        <strain evidence="1 2">DSM 19033</strain>
    </source>
</reference>
<sequence length="235" mass="27592">MVDMIILSYAQNEELKLMTENCIHSLVASEDPEHIQFNIIVIESEKGIAPYQYENTTTVYPDEIFGYHRYMNIGINMTSSPYVCLCNNDLIFHSLWATEILKAFSKYYDLSSASPYCSIHHKKMGFNMNNGIYPGYRIRYEVAGWCIFMKRDILLTTGKLDENYEFWCADNDYANTLYVLRIGHALISTSIVDHLESQTLNSQTQERQDELTSEEFFYYEKKWNLRLGTDWEKFS</sequence>
<organism evidence="1 2">
    <name type="scientific">Pedobacter hartonius</name>
    <dbReference type="NCBI Taxonomy" id="425514"/>
    <lineage>
        <taxon>Bacteria</taxon>
        <taxon>Pseudomonadati</taxon>
        <taxon>Bacteroidota</taxon>
        <taxon>Sphingobacteriia</taxon>
        <taxon>Sphingobacteriales</taxon>
        <taxon>Sphingobacteriaceae</taxon>
        <taxon>Pedobacter</taxon>
    </lineage>
</organism>
<dbReference type="InterPro" id="IPR029044">
    <property type="entry name" value="Nucleotide-diphossugar_trans"/>
</dbReference>
<evidence type="ECO:0000313" key="2">
    <source>
        <dbReference type="Proteomes" id="UP000198850"/>
    </source>
</evidence>
<name>A0A1H4HDM1_9SPHI</name>
<evidence type="ECO:0000313" key="1">
    <source>
        <dbReference type="EMBL" id="SEB19884.1"/>
    </source>
</evidence>
<dbReference type="Gene3D" id="3.90.550.10">
    <property type="entry name" value="Spore Coat Polysaccharide Biosynthesis Protein SpsA, Chain A"/>
    <property type="match status" value="1"/>
</dbReference>